<dbReference type="OrthoDB" id="2262261at2759"/>
<dbReference type="InParanoid" id="A0A1C7NAI9"/>
<organism evidence="1 2">
    <name type="scientific">Choanephora cucurbitarum</name>
    <dbReference type="NCBI Taxonomy" id="101091"/>
    <lineage>
        <taxon>Eukaryota</taxon>
        <taxon>Fungi</taxon>
        <taxon>Fungi incertae sedis</taxon>
        <taxon>Mucoromycota</taxon>
        <taxon>Mucoromycotina</taxon>
        <taxon>Mucoromycetes</taxon>
        <taxon>Mucorales</taxon>
        <taxon>Mucorineae</taxon>
        <taxon>Choanephoraceae</taxon>
        <taxon>Choanephoroideae</taxon>
        <taxon>Choanephora</taxon>
    </lineage>
</organism>
<keyword evidence="2" id="KW-1185">Reference proteome</keyword>
<proteinExistence type="predicted"/>
<evidence type="ECO:0000313" key="1">
    <source>
        <dbReference type="EMBL" id="OBZ84384.1"/>
    </source>
</evidence>
<dbReference type="Proteomes" id="UP000093000">
    <property type="component" value="Unassembled WGS sequence"/>
</dbReference>
<name>A0A1C7NAI9_9FUNG</name>
<comment type="caution">
    <text evidence="1">The sequence shown here is derived from an EMBL/GenBank/DDBJ whole genome shotgun (WGS) entry which is preliminary data.</text>
</comment>
<evidence type="ECO:0000313" key="2">
    <source>
        <dbReference type="Proteomes" id="UP000093000"/>
    </source>
</evidence>
<reference evidence="1 2" key="1">
    <citation type="submission" date="2016-03" db="EMBL/GenBank/DDBJ databases">
        <title>Choanephora cucurbitarum.</title>
        <authorList>
            <person name="Min B."/>
            <person name="Park H."/>
            <person name="Park J.-H."/>
            <person name="Shin H.-D."/>
            <person name="Choi I.-G."/>
        </authorList>
    </citation>
    <scope>NUCLEOTIDE SEQUENCE [LARGE SCALE GENOMIC DNA]</scope>
    <source>
        <strain evidence="1 2">KUS-F28377</strain>
    </source>
</reference>
<dbReference type="EMBL" id="LUGH01000517">
    <property type="protein sequence ID" value="OBZ84384.1"/>
    <property type="molecule type" value="Genomic_DNA"/>
</dbReference>
<dbReference type="AlphaFoldDB" id="A0A1C7NAI9"/>
<accession>A0A1C7NAI9</accession>
<protein>
    <submittedName>
        <fullName evidence="1">Uncharacterized protein</fullName>
    </submittedName>
</protein>
<sequence length="166" mass="18774">MAVPVTESKYKSFMKPSRFWKSSPAIQQPEDLIDERTTVSPTKSTSYMPTFKFKKSSQNTLVALEESCQTEVYKLSTIDQTGLYMPPSPTLQGKKDHWIEVNEDEIMSFRLPSSECLTSHTNEKHDFFTPSSFVKSQPYVLPIADLSESTLSSVPSLDDDSQSDIM</sequence>
<gene>
    <name evidence="1" type="ORF">A0J61_07569</name>
</gene>